<feature type="domain" description="DUF397" evidence="2">
    <location>
        <begin position="26"/>
        <end position="77"/>
    </location>
</feature>
<keyword evidence="4" id="KW-1185">Reference proteome</keyword>
<dbReference type="InterPro" id="IPR007278">
    <property type="entry name" value="DUF397"/>
</dbReference>
<feature type="region of interest" description="Disordered" evidence="1">
    <location>
        <begin position="38"/>
        <end position="63"/>
    </location>
</feature>
<evidence type="ECO:0000313" key="3">
    <source>
        <dbReference type="EMBL" id="MEE4543965.1"/>
    </source>
</evidence>
<gene>
    <name evidence="3" type="ORF">V2S66_18550</name>
</gene>
<feature type="compositionally biased region" description="Polar residues" evidence="1">
    <location>
        <begin position="38"/>
        <end position="48"/>
    </location>
</feature>
<feature type="compositionally biased region" description="Basic and acidic residues" evidence="1">
    <location>
        <begin position="1"/>
        <end position="17"/>
    </location>
</feature>
<evidence type="ECO:0000256" key="1">
    <source>
        <dbReference type="SAM" id="MobiDB-lite"/>
    </source>
</evidence>
<dbReference type="Pfam" id="PF04149">
    <property type="entry name" value="DUF397"/>
    <property type="match status" value="1"/>
</dbReference>
<comment type="caution">
    <text evidence="3">The sequence shown here is derived from an EMBL/GenBank/DDBJ whole genome shotgun (WGS) entry which is preliminary data.</text>
</comment>
<protein>
    <submittedName>
        <fullName evidence="3">DUF397 domain-containing protein</fullName>
    </submittedName>
</protein>
<feature type="region of interest" description="Disordered" evidence="1">
    <location>
        <begin position="1"/>
        <end position="22"/>
    </location>
</feature>
<reference evidence="3 4" key="1">
    <citation type="submission" date="2023-12" db="EMBL/GenBank/DDBJ databases">
        <title>Streptomyces sp. V4-01.</title>
        <authorList>
            <person name="Somphong A."/>
            <person name="Phongsopitanun W."/>
        </authorList>
    </citation>
    <scope>NUCLEOTIDE SEQUENCE [LARGE SCALE GENOMIC DNA]</scope>
    <source>
        <strain evidence="3 4">V4-01</strain>
    </source>
</reference>
<name>A0ABU7PDT0_9ACTN</name>
<accession>A0ABU7PDT0</accession>
<dbReference type="Proteomes" id="UP001344658">
    <property type="component" value="Unassembled WGS sequence"/>
</dbReference>
<evidence type="ECO:0000259" key="2">
    <source>
        <dbReference type="Pfam" id="PF04149"/>
    </source>
</evidence>
<dbReference type="EMBL" id="JAZEWV010000014">
    <property type="protein sequence ID" value="MEE4543965.1"/>
    <property type="molecule type" value="Genomic_DNA"/>
</dbReference>
<proteinExistence type="predicted"/>
<organism evidence="3 4">
    <name type="scientific">Actinacidiphila polyblastidii</name>
    <dbReference type="NCBI Taxonomy" id="3110430"/>
    <lineage>
        <taxon>Bacteria</taxon>
        <taxon>Bacillati</taxon>
        <taxon>Actinomycetota</taxon>
        <taxon>Actinomycetes</taxon>
        <taxon>Kitasatosporales</taxon>
        <taxon>Streptomycetaceae</taxon>
        <taxon>Actinacidiphila</taxon>
    </lineage>
</organism>
<evidence type="ECO:0000313" key="4">
    <source>
        <dbReference type="Proteomes" id="UP001344658"/>
    </source>
</evidence>
<dbReference type="RefSeq" id="WP_330796843.1">
    <property type="nucleotide sequence ID" value="NZ_JAZEWV010000014.1"/>
</dbReference>
<sequence length="86" mass="9107">MAGHRFGEADGHQRIEEGGASVLPEAWRKSSYSNHQSACVEVSSSGQETVGFRDSKDPNGPVLQFPRTEAAAFLAAVAAGEFTVGR</sequence>